<accession>A0A7X3MI94</accession>
<dbReference type="InterPro" id="IPR001451">
    <property type="entry name" value="Hexapep"/>
</dbReference>
<evidence type="ECO:0000313" key="4">
    <source>
        <dbReference type="Proteomes" id="UP000460412"/>
    </source>
</evidence>
<dbReference type="PANTHER" id="PTHR43300">
    <property type="entry name" value="ACETYLTRANSFERASE"/>
    <property type="match status" value="1"/>
</dbReference>
<evidence type="ECO:0000313" key="3">
    <source>
        <dbReference type="EMBL" id="MXP76829.1"/>
    </source>
</evidence>
<keyword evidence="1" id="KW-0808">Transferase</keyword>
<dbReference type="InterPro" id="IPR050179">
    <property type="entry name" value="Trans_hexapeptide_repeat"/>
</dbReference>
<dbReference type="RefSeq" id="WP_159756834.1">
    <property type="nucleotide sequence ID" value="NZ_CASSPE010000251.1"/>
</dbReference>
<evidence type="ECO:0000256" key="1">
    <source>
        <dbReference type="ARBA" id="ARBA00022679"/>
    </source>
</evidence>
<organism evidence="3 4">
    <name type="scientific">Sporofaciens musculi</name>
    <dbReference type="NCBI Taxonomy" id="2681861"/>
    <lineage>
        <taxon>Bacteria</taxon>
        <taxon>Bacillati</taxon>
        <taxon>Bacillota</taxon>
        <taxon>Clostridia</taxon>
        <taxon>Lachnospirales</taxon>
        <taxon>Lachnospiraceae</taxon>
        <taxon>Sporofaciens</taxon>
    </lineage>
</organism>
<keyword evidence="2" id="KW-0677">Repeat</keyword>
<gene>
    <name evidence="3" type="ORF">GN277_15975</name>
</gene>
<dbReference type="Pfam" id="PF00132">
    <property type="entry name" value="Hexapep"/>
    <property type="match status" value="1"/>
</dbReference>
<name>A0A7X3MI94_9FIRM</name>
<dbReference type="PROSITE" id="PS00101">
    <property type="entry name" value="HEXAPEP_TRANSFERASES"/>
    <property type="match status" value="1"/>
</dbReference>
<sequence>MEIGDNVFIGAGTSINYNVRIGSNVIIGACSLITKDVPGNSVVAGVPAKVISSFEEYLKKRTEDDKSYIEFGTEFISGEMEDRCWREFLNGRNILNKSV</sequence>
<protein>
    <submittedName>
        <fullName evidence="3">Uncharacterized protein</fullName>
    </submittedName>
</protein>
<keyword evidence="4" id="KW-1185">Reference proteome</keyword>
<evidence type="ECO:0000256" key="2">
    <source>
        <dbReference type="ARBA" id="ARBA00022737"/>
    </source>
</evidence>
<dbReference type="Proteomes" id="UP000460412">
    <property type="component" value="Unassembled WGS sequence"/>
</dbReference>
<dbReference type="Gene3D" id="2.160.10.10">
    <property type="entry name" value="Hexapeptide repeat proteins"/>
    <property type="match status" value="1"/>
</dbReference>
<reference evidence="3 4" key="1">
    <citation type="submission" date="2019-12" db="EMBL/GenBank/DDBJ databases">
        <title>Sporaefaciens musculi gen. nov., sp. nov., a novel bacterium isolated from the caecum of an obese mouse.</title>
        <authorList>
            <person name="Rasmussen T.S."/>
            <person name="Streidl T."/>
            <person name="Hitch T.C.A."/>
            <person name="Wortmann E."/>
            <person name="Deptula P."/>
            <person name="Hansen M."/>
            <person name="Nielsen D.S."/>
            <person name="Clavel T."/>
            <person name="Vogensen F.K."/>
        </authorList>
    </citation>
    <scope>NUCLEOTIDE SEQUENCE [LARGE SCALE GENOMIC DNA]</scope>
    <source>
        <strain evidence="3 4">WCA-9-b2</strain>
    </source>
</reference>
<dbReference type="EMBL" id="WUQX01000001">
    <property type="protein sequence ID" value="MXP76829.1"/>
    <property type="molecule type" value="Genomic_DNA"/>
</dbReference>
<dbReference type="InterPro" id="IPR011004">
    <property type="entry name" value="Trimer_LpxA-like_sf"/>
</dbReference>
<comment type="caution">
    <text evidence="3">The sequence shown here is derived from an EMBL/GenBank/DDBJ whole genome shotgun (WGS) entry which is preliminary data.</text>
</comment>
<dbReference type="GO" id="GO:0016740">
    <property type="term" value="F:transferase activity"/>
    <property type="evidence" value="ECO:0007669"/>
    <property type="project" value="UniProtKB-KW"/>
</dbReference>
<dbReference type="AlphaFoldDB" id="A0A7X3MI94"/>
<dbReference type="InterPro" id="IPR018357">
    <property type="entry name" value="Hexapep_transf_CS"/>
</dbReference>
<dbReference type="SUPFAM" id="SSF51161">
    <property type="entry name" value="Trimeric LpxA-like enzymes"/>
    <property type="match status" value="1"/>
</dbReference>
<dbReference type="PANTHER" id="PTHR43300:SF11">
    <property type="entry name" value="ACETYLTRANSFERASE RV3034C-RELATED"/>
    <property type="match status" value="1"/>
</dbReference>
<proteinExistence type="predicted"/>